<dbReference type="SUPFAM" id="SSF46785">
    <property type="entry name" value="Winged helix' DNA-binding domain"/>
    <property type="match status" value="1"/>
</dbReference>
<dbReference type="InterPro" id="IPR036390">
    <property type="entry name" value="WH_DNA-bd_sf"/>
</dbReference>
<dbReference type="Pfam" id="PF01628">
    <property type="entry name" value="HrcA"/>
    <property type="match status" value="1"/>
</dbReference>
<dbReference type="InterPro" id="IPR029016">
    <property type="entry name" value="GAF-like_dom_sf"/>
</dbReference>
<dbReference type="HAMAP" id="MF_00081">
    <property type="entry name" value="HrcA"/>
    <property type="match status" value="1"/>
</dbReference>
<evidence type="ECO:0000313" key="9">
    <source>
        <dbReference type="Proteomes" id="UP000261764"/>
    </source>
</evidence>
<evidence type="ECO:0000259" key="6">
    <source>
        <dbReference type="Pfam" id="PF01628"/>
    </source>
</evidence>
<comment type="function">
    <text evidence="5">Negative regulator of class I heat shock genes (grpE-dnaK-dnaJ and groELS operons). Prevents heat-shock induction of these operons.</text>
</comment>
<sequence>MQLTERQEKLIKAIIDEYTATAAPVGSKLLMSKYFKNLSSATIRNEMLQLEKLNLVEKTHTSSGRVPSLQGYHYYEKNLLSPVVDDEIRSKLRKILSTRLNSIDEIVEISVDFINQITNLPTVITHFKTDDRLCRLDLVKLDETSGLVLVVSSTGNVIKKTIQFNNENQFIDVSTCIKVFNDRLVDSKFSEIPYKLTLLKGIIKKKVHEYEYVIQEIVNRIFVFNDSNQTDVRGIKNLLTQPEFADREKLIKIIDLLENTSVWQQILYNYQRTGKTIITFGDSLGIDGVSVASTMIETDNKKHQIAVVGPTRMNYEKIKGLLMMLKDEIEKIGCKNVKSKINAETDY</sequence>
<dbReference type="PIRSF" id="PIRSF005485">
    <property type="entry name" value="HrcA"/>
    <property type="match status" value="1"/>
</dbReference>
<organism evidence="8 9">
    <name type="scientific">Mycoplasma amphoriforme A39</name>
    <dbReference type="NCBI Taxonomy" id="572419"/>
    <lineage>
        <taxon>Bacteria</taxon>
        <taxon>Bacillati</taxon>
        <taxon>Mycoplasmatota</taxon>
        <taxon>Mollicutes</taxon>
        <taxon>Mycoplasmataceae</taxon>
        <taxon>Mycoplasma</taxon>
    </lineage>
</organism>
<proteinExistence type="inferred from homology"/>
<evidence type="ECO:0000313" key="8">
    <source>
        <dbReference type="EMBL" id="CDN40239.1"/>
    </source>
</evidence>
<evidence type="ECO:0000256" key="5">
    <source>
        <dbReference type="HAMAP-Rule" id="MF_00081"/>
    </source>
</evidence>
<evidence type="ECO:0000256" key="2">
    <source>
        <dbReference type="ARBA" id="ARBA00023015"/>
    </source>
</evidence>
<reference evidence="8 9" key="1">
    <citation type="journal article" date="2015" name="Clin. Infect. Dis.">
        <title>Genomic Investigations unmask Mycoplasma amphoriforme, a new respiratory pathogen.</title>
        <authorList>
            <person name="Gillespie S.H."/>
            <person name="Ling C.L."/>
            <person name="Oravcova K."/>
            <person name="Pinheiro M."/>
            <person name="Wells L."/>
            <person name="Bryant J.M."/>
            <person name="McHugh T.D."/>
            <person name="Bebear C."/>
            <person name="Webster D."/>
            <person name="Harris S.R."/>
            <person name="Seth-Smith H.M."/>
            <person name="Thomson N.R."/>
        </authorList>
    </citation>
    <scope>NUCLEOTIDE SEQUENCE [LARGE SCALE GENOMIC DNA]</scope>
    <source>
        <strain evidence="8 9">A39</strain>
    </source>
</reference>
<dbReference type="Gene3D" id="1.10.10.10">
    <property type="entry name" value="Winged helix-like DNA-binding domain superfamily/Winged helix DNA-binding domain"/>
    <property type="match status" value="1"/>
</dbReference>
<evidence type="ECO:0000256" key="4">
    <source>
        <dbReference type="ARBA" id="ARBA00023163"/>
    </source>
</evidence>
<keyword evidence="9" id="KW-1185">Reference proteome</keyword>
<dbReference type="AlphaFoldDB" id="A0A292IH32"/>
<dbReference type="RefSeq" id="WP_343251581.1">
    <property type="nucleotide sequence ID" value="NZ_HG937516.1"/>
</dbReference>
<dbReference type="PANTHER" id="PTHR34824:SF1">
    <property type="entry name" value="HEAT-INDUCIBLE TRANSCRIPTION REPRESSOR HRCA"/>
    <property type="match status" value="1"/>
</dbReference>
<gene>
    <name evidence="5" type="primary">hrcA</name>
    <name evidence="8" type="ORF">MAMA39_01150</name>
</gene>
<dbReference type="Pfam" id="PF03444">
    <property type="entry name" value="WHD_HrcA"/>
    <property type="match status" value="1"/>
</dbReference>
<dbReference type="PANTHER" id="PTHR34824">
    <property type="entry name" value="HEAT-INDUCIBLE TRANSCRIPTION REPRESSOR HRCA"/>
    <property type="match status" value="1"/>
</dbReference>
<dbReference type="Gene3D" id="3.30.450.40">
    <property type="match status" value="1"/>
</dbReference>
<dbReference type="InterPro" id="IPR036388">
    <property type="entry name" value="WH-like_DNA-bd_sf"/>
</dbReference>
<feature type="domain" description="Winged helix-turn-helix transcription repressor HrcA DNA-binding" evidence="7">
    <location>
        <begin position="2"/>
        <end position="74"/>
    </location>
</feature>
<evidence type="ECO:0000259" key="7">
    <source>
        <dbReference type="Pfam" id="PF03444"/>
    </source>
</evidence>
<keyword evidence="3 5" id="KW-0346">Stress response</keyword>
<dbReference type="InterPro" id="IPR005104">
    <property type="entry name" value="WHTH_HrcA_DNA-bd"/>
</dbReference>
<dbReference type="Proteomes" id="UP000261764">
    <property type="component" value="Chromosome I"/>
</dbReference>
<dbReference type="GO" id="GO:0045892">
    <property type="term" value="P:negative regulation of DNA-templated transcription"/>
    <property type="evidence" value="ECO:0007669"/>
    <property type="project" value="UniProtKB-UniRule"/>
</dbReference>
<feature type="domain" description="Heat-inducible transcription repressor HrcA C-terminal" evidence="6">
    <location>
        <begin position="104"/>
        <end position="318"/>
    </location>
</feature>
<keyword evidence="2 5" id="KW-0805">Transcription regulation</keyword>
<dbReference type="NCBIfam" id="TIGR00331">
    <property type="entry name" value="hrcA"/>
    <property type="match status" value="1"/>
</dbReference>
<dbReference type="KEGG" id="mamp:MAMA39_01150"/>
<keyword evidence="4 5" id="KW-0804">Transcription</keyword>
<accession>A0A292IH32</accession>
<dbReference type="InterPro" id="IPR021153">
    <property type="entry name" value="HrcA_C"/>
</dbReference>
<dbReference type="SUPFAM" id="SSF55781">
    <property type="entry name" value="GAF domain-like"/>
    <property type="match status" value="1"/>
</dbReference>
<keyword evidence="1 5" id="KW-0678">Repressor</keyword>
<evidence type="ECO:0000256" key="3">
    <source>
        <dbReference type="ARBA" id="ARBA00023016"/>
    </source>
</evidence>
<name>A0A292IH32_9MOLU</name>
<dbReference type="GO" id="GO:0003677">
    <property type="term" value="F:DNA binding"/>
    <property type="evidence" value="ECO:0007669"/>
    <property type="project" value="InterPro"/>
</dbReference>
<evidence type="ECO:0000256" key="1">
    <source>
        <dbReference type="ARBA" id="ARBA00022491"/>
    </source>
</evidence>
<dbReference type="EMBL" id="HG937516">
    <property type="protein sequence ID" value="CDN40239.1"/>
    <property type="molecule type" value="Genomic_DNA"/>
</dbReference>
<protein>
    <recommendedName>
        <fullName evidence="5">Heat-inducible transcription repressor HrcA</fullName>
    </recommendedName>
</protein>
<comment type="similarity">
    <text evidence="5">Belongs to the HrcA family.</text>
</comment>
<dbReference type="InterPro" id="IPR002571">
    <property type="entry name" value="HrcA"/>
</dbReference>